<organism evidence="1">
    <name type="scientific">Herbaspirillum huttiense subsp. nephrolepidis</name>
    <dbReference type="NCBI Taxonomy" id="3075126"/>
    <lineage>
        <taxon>Bacteria</taxon>
        <taxon>Pseudomonadati</taxon>
        <taxon>Pseudomonadota</taxon>
        <taxon>Betaproteobacteria</taxon>
        <taxon>Burkholderiales</taxon>
        <taxon>Oxalobacteraceae</taxon>
        <taxon>Herbaspirillum</taxon>
    </lineage>
</organism>
<dbReference type="AlphaFoldDB" id="A0AAE4G854"/>
<name>A0AAE4G854_9BURK</name>
<evidence type="ECO:0000313" key="1">
    <source>
        <dbReference type="EMBL" id="MDT0337568.1"/>
    </source>
</evidence>
<proteinExistence type="predicted"/>
<dbReference type="RefSeq" id="WP_284077035.1">
    <property type="nucleotide sequence ID" value="NZ_JAVLSM010000007.1"/>
</dbReference>
<gene>
    <name evidence="1" type="ORF">RJN63_12060</name>
</gene>
<protein>
    <submittedName>
        <fullName evidence="1">Uncharacterized protein</fullName>
    </submittedName>
</protein>
<comment type="caution">
    <text evidence="1">The sequence shown here is derived from an EMBL/GenBank/DDBJ whole genome shotgun (WGS) entry which is preliminary data.</text>
</comment>
<reference evidence="1" key="1">
    <citation type="submission" date="2023-02" db="EMBL/GenBank/DDBJ databases">
        <title>Description of Herbaspirillum huttiense subsp. nephrolepsisexaltata and Herbaspirillum huttiense subsp. lycopersicon.</title>
        <authorList>
            <person name="Poudel M."/>
            <person name="Sharma A."/>
            <person name="Goss E."/>
            <person name="Tapia J.H."/>
            <person name="Harmon C.M."/>
            <person name="Jones J.B."/>
        </authorList>
    </citation>
    <scope>NUCLEOTIDE SEQUENCE</scope>
    <source>
        <strain evidence="1">NC40101</strain>
    </source>
</reference>
<dbReference type="EMBL" id="JAVRAA010000005">
    <property type="protein sequence ID" value="MDT0337568.1"/>
    <property type="molecule type" value="Genomic_DNA"/>
</dbReference>
<sequence>MKPKSSKKAAPVRKPVLSLSPAEAVSYRDTLRAARYATLADSEGFEITCFAIEALGMRLSGVEKTLDGYELSIRELAKHSVTMTHLSRDFPGLFSPFLALYVRLTRARNDRFHVGAYARHAADAAMELAVGLEEALMAQIQNPLVEHLMVKEVVQAKPEQLVAQARMLILRESFSFLPIHFNCAWHLLSDFALARFITRSKDRKGDLALTIESATQRAHAPLELIQIRNSELLCPGAPVADLIARSKLETGRPWLWLVVDHDKAEQLLGVLSPFEFL</sequence>
<accession>A0AAE4G854</accession>